<dbReference type="OrthoDB" id="674604at2759"/>
<name>A0A6A6R2T1_9PEZI</name>
<dbReference type="PANTHER" id="PTHR10622:SF10">
    <property type="entry name" value="HET DOMAIN-CONTAINING PROTEIN"/>
    <property type="match status" value="1"/>
</dbReference>
<sequence>MSEGGGSIFGPLSLSSLITRIAELSEAINSMFEWYRRSKVCYAYLEGISAEDVDHCGVPEDCHLIQGQESVFSDSKFAQHRWFRRGWTLQELIAPSRVELYGEDWAYLGSSLKLLDEIVFITGIDEKVLNSNQKQKMEFLRRASVAQRMSWAASRMVTRPEDQAYCLLGIFGVHMPLLYGEG</sequence>
<reference evidence="1" key="1">
    <citation type="journal article" date="2020" name="Stud. Mycol.">
        <title>101 Dothideomycetes genomes: a test case for predicting lifestyles and emergence of pathogens.</title>
        <authorList>
            <person name="Haridas S."/>
            <person name="Albert R."/>
            <person name="Binder M."/>
            <person name="Bloem J."/>
            <person name="Labutti K."/>
            <person name="Salamov A."/>
            <person name="Andreopoulos B."/>
            <person name="Baker S."/>
            <person name="Barry K."/>
            <person name="Bills G."/>
            <person name="Bluhm B."/>
            <person name="Cannon C."/>
            <person name="Castanera R."/>
            <person name="Culley D."/>
            <person name="Daum C."/>
            <person name="Ezra D."/>
            <person name="Gonzalez J."/>
            <person name="Henrissat B."/>
            <person name="Kuo A."/>
            <person name="Liang C."/>
            <person name="Lipzen A."/>
            <person name="Lutzoni F."/>
            <person name="Magnuson J."/>
            <person name="Mondo S."/>
            <person name="Nolan M."/>
            <person name="Ohm R."/>
            <person name="Pangilinan J."/>
            <person name="Park H.-J."/>
            <person name="Ramirez L."/>
            <person name="Alfaro M."/>
            <person name="Sun H."/>
            <person name="Tritt A."/>
            <person name="Yoshinaga Y."/>
            <person name="Zwiers L.-H."/>
            <person name="Turgeon B."/>
            <person name="Goodwin S."/>
            <person name="Spatafora J."/>
            <person name="Crous P."/>
            <person name="Grigoriev I."/>
        </authorList>
    </citation>
    <scope>NUCLEOTIDE SEQUENCE</scope>
    <source>
        <strain evidence="1">CBS 269.34</strain>
    </source>
</reference>
<accession>A0A6A6R2T1</accession>
<evidence type="ECO:0000313" key="2">
    <source>
        <dbReference type="Proteomes" id="UP000799750"/>
    </source>
</evidence>
<evidence type="ECO:0000313" key="1">
    <source>
        <dbReference type="EMBL" id="KAF2498796.1"/>
    </source>
</evidence>
<dbReference type="EMBL" id="MU004185">
    <property type="protein sequence ID" value="KAF2498796.1"/>
    <property type="molecule type" value="Genomic_DNA"/>
</dbReference>
<dbReference type="AlphaFoldDB" id="A0A6A6R2T1"/>
<gene>
    <name evidence="1" type="ORF">BU16DRAFT_548435</name>
</gene>
<organism evidence="1 2">
    <name type="scientific">Lophium mytilinum</name>
    <dbReference type="NCBI Taxonomy" id="390894"/>
    <lineage>
        <taxon>Eukaryota</taxon>
        <taxon>Fungi</taxon>
        <taxon>Dikarya</taxon>
        <taxon>Ascomycota</taxon>
        <taxon>Pezizomycotina</taxon>
        <taxon>Dothideomycetes</taxon>
        <taxon>Pleosporomycetidae</taxon>
        <taxon>Mytilinidiales</taxon>
        <taxon>Mytilinidiaceae</taxon>
        <taxon>Lophium</taxon>
    </lineage>
</organism>
<evidence type="ECO:0008006" key="3">
    <source>
        <dbReference type="Google" id="ProtNLM"/>
    </source>
</evidence>
<protein>
    <recommendedName>
        <fullName evidence="3">HET-domain-containing protein</fullName>
    </recommendedName>
</protein>
<keyword evidence="2" id="KW-1185">Reference proteome</keyword>
<dbReference type="Proteomes" id="UP000799750">
    <property type="component" value="Unassembled WGS sequence"/>
</dbReference>
<proteinExistence type="predicted"/>
<dbReference type="PANTHER" id="PTHR10622">
    <property type="entry name" value="HET DOMAIN-CONTAINING PROTEIN"/>
    <property type="match status" value="1"/>
</dbReference>